<dbReference type="GO" id="GO:0005886">
    <property type="term" value="C:plasma membrane"/>
    <property type="evidence" value="ECO:0007669"/>
    <property type="project" value="TreeGrafter"/>
</dbReference>
<evidence type="ECO:0000313" key="9">
    <source>
        <dbReference type="EMBL" id="MBP0441256.1"/>
    </source>
</evidence>
<dbReference type="InterPro" id="IPR012338">
    <property type="entry name" value="Beta-lactam/transpept-like"/>
</dbReference>
<dbReference type="GO" id="GO:0008658">
    <property type="term" value="F:penicillin binding"/>
    <property type="evidence" value="ECO:0007669"/>
    <property type="project" value="InterPro"/>
</dbReference>
<feature type="signal peptide" evidence="7">
    <location>
        <begin position="1"/>
        <end position="27"/>
    </location>
</feature>
<dbReference type="InterPro" id="IPR050515">
    <property type="entry name" value="Beta-lactam/transpept"/>
</dbReference>
<feature type="chain" id="PRO_5035256993" description="beta-lactamase" evidence="7">
    <location>
        <begin position="28"/>
        <end position="275"/>
    </location>
</feature>
<proteinExistence type="inferred from homology"/>
<dbReference type="SUPFAM" id="SSF56601">
    <property type="entry name" value="beta-lactamase/transpeptidase-like"/>
    <property type="match status" value="1"/>
</dbReference>
<evidence type="ECO:0000256" key="3">
    <source>
        <dbReference type="ARBA" id="ARBA00012865"/>
    </source>
</evidence>
<dbReference type="GO" id="GO:0071555">
    <property type="term" value="P:cell wall organization"/>
    <property type="evidence" value="ECO:0007669"/>
    <property type="project" value="TreeGrafter"/>
</dbReference>
<evidence type="ECO:0000259" key="8">
    <source>
        <dbReference type="Pfam" id="PF00905"/>
    </source>
</evidence>
<name>A0A8J7R5D5_9HYPH</name>
<organism evidence="9 10">
    <name type="scientific">Tianweitania sediminis</name>
    <dbReference type="NCBI Taxonomy" id="1502156"/>
    <lineage>
        <taxon>Bacteria</taxon>
        <taxon>Pseudomonadati</taxon>
        <taxon>Pseudomonadota</taxon>
        <taxon>Alphaproteobacteria</taxon>
        <taxon>Hyphomicrobiales</taxon>
        <taxon>Phyllobacteriaceae</taxon>
        <taxon>Tianweitania</taxon>
    </lineage>
</organism>
<protein>
    <recommendedName>
        <fullName evidence="3">beta-lactamase</fullName>
        <ecNumber evidence="3">3.5.2.6</ecNumber>
    </recommendedName>
</protein>
<comment type="similarity">
    <text evidence="2">Belongs to the class-D beta-lactamase family.</text>
</comment>
<evidence type="ECO:0000256" key="2">
    <source>
        <dbReference type="ARBA" id="ARBA00007898"/>
    </source>
</evidence>
<evidence type="ECO:0000313" key="10">
    <source>
        <dbReference type="Proteomes" id="UP000666240"/>
    </source>
</evidence>
<evidence type="ECO:0000256" key="5">
    <source>
        <dbReference type="ARBA" id="ARBA00022801"/>
    </source>
</evidence>
<keyword evidence="6" id="KW-0046">Antibiotic resistance</keyword>
<dbReference type="GO" id="GO:0008800">
    <property type="term" value="F:beta-lactamase activity"/>
    <property type="evidence" value="ECO:0007669"/>
    <property type="project" value="UniProtKB-EC"/>
</dbReference>
<evidence type="ECO:0000256" key="1">
    <source>
        <dbReference type="ARBA" id="ARBA00001526"/>
    </source>
</evidence>
<sequence length="275" mass="30007">MRTPKLPTFFLAAAAALLLGSGQSAEARMICTIVADAATSEILTEEGDCQTRVTPASTFKIALAVMGFDAGVLKSTSAPTWEWKEGDPDWGGAAWRRPTDPAAWMKHSVVWYSQRITPVIGAAELSRYSKAFGYGNADFTGDPGKNNGLERAWISSSLKISPREQVAFLTRLLNGKLSVTEQAVANTRAIVEEADVGGGWRLWGKTGGAFPRKANGEFDRAQGWGWFVGWAEQKNRRLVFARLIQGEREPGLSPGRLAKAQLLKEWPKRAAQLAR</sequence>
<dbReference type="NCBIfam" id="NF000270">
    <property type="entry name" value="bla_class_D_alt"/>
    <property type="match status" value="1"/>
</dbReference>
<feature type="domain" description="Penicillin-binding protein transpeptidase" evidence="8">
    <location>
        <begin position="31"/>
        <end position="254"/>
    </location>
</feature>
<dbReference type="Pfam" id="PF00905">
    <property type="entry name" value="Transpeptidase"/>
    <property type="match status" value="1"/>
</dbReference>
<dbReference type="GO" id="GO:0046677">
    <property type="term" value="P:response to antibiotic"/>
    <property type="evidence" value="ECO:0007669"/>
    <property type="project" value="UniProtKB-KW"/>
</dbReference>
<dbReference type="RefSeq" id="WP_209337282.1">
    <property type="nucleotide sequence ID" value="NZ_JAGIYY010000012.1"/>
</dbReference>
<dbReference type="EC" id="3.5.2.6" evidence="3"/>
<dbReference type="PANTHER" id="PTHR30627:SF6">
    <property type="entry name" value="BETA-LACTAMASE YBXI-RELATED"/>
    <property type="match status" value="1"/>
</dbReference>
<evidence type="ECO:0000256" key="7">
    <source>
        <dbReference type="SAM" id="SignalP"/>
    </source>
</evidence>
<comment type="caution">
    <text evidence="9">The sequence shown here is derived from an EMBL/GenBank/DDBJ whole genome shotgun (WGS) entry which is preliminary data.</text>
</comment>
<dbReference type="Gene3D" id="3.40.710.10">
    <property type="entry name" value="DD-peptidase/beta-lactamase superfamily"/>
    <property type="match status" value="1"/>
</dbReference>
<gene>
    <name evidence="9" type="primary">blaOXA</name>
    <name evidence="9" type="ORF">J5Y06_21630</name>
</gene>
<evidence type="ECO:0000256" key="4">
    <source>
        <dbReference type="ARBA" id="ARBA00022729"/>
    </source>
</evidence>
<keyword evidence="4 7" id="KW-0732">Signal</keyword>
<accession>A0A8J7R5D5</accession>
<dbReference type="PANTHER" id="PTHR30627">
    <property type="entry name" value="PEPTIDOGLYCAN D,D-TRANSPEPTIDASE"/>
    <property type="match status" value="1"/>
</dbReference>
<reference evidence="9" key="1">
    <citation type="submission" date="2021-03" db="EMBL/GenBank/DDBJ databases">
        <title>Genome sequencing and assembly of Tianweitania sediminis.</title>
        <authorList>
            <person name="Chhetri G."/>
        </authorList>
    </citation>
    <scope>NUCLEOTIDE SEQUENCE</scope>
    <source>
        <strain evidence="9">Z8</strain>
    </source>
</reference>
<dbReference type="Proteomes" id="UP000666240">
    <property type="component" value="Unassembled WGS sequence"/>
</dbReference>
<keyword evidence="10" id="KW-1185">Reference proteome</keyword>
<comment type="catalytic activity">
    <reaction evidence="1">
        <text>a beta-lactam + H2O = a substituted beta-amino acid</text>
        <dbReference type="Rhea" id="RHEA:20401"/>
        <dbReference type="ChEBI" id="CHEBI:15377"/>
        <dbReference type="ChEBI" id="CHEBI:35627"/>
        <dbReference type="ChEBI" id="CHEBI:140347"/>
        <dbReference type="EC" id="3.5.2.6"/>
    </reaction>
</comment>
<dbReference type="InterPro" id="IPR001460">
    <property type="entry name" value="PCN-bd_Tpept"/>
</dbReference>
<evidence type="ECO:0000256" key="6">
    <source>
        <dbReference type="ARBA" id="ARBA00023251"/>
    </source>
</evidence>
<keyword evidence="5" id="KW-0378">Hydrolase</keyword>
<dbReference type="AlphaFoldDB" id="A0A8J7R5D5"/>
<dbReference type="EMBL" id="JAGIYY010000012">
    <property type="protein sequence ID" value="MBP0441256.1"/>
    <property type="molecule type" value="Genomic_DNA"/>
</dbReference>